<dbReference type="InterPro" id="IPR032710">
    <property type="entry name" value="NTF2-like_dom_sf"/>
</dbReference>
<name>A0A502CLI8_9SPHN</name>
<gene>
    <name evidence="3" type="ORF">EAH84_06065</name>
</gene>
<accession>A0A502CLI8</accession>
<feature type="compositionally biased region" description="Low complexity" evidence="1">
    <location>
        <begin position="47"/>
        <end position="59"/>
    </location>
</feature>
<evidence type="ECO:0000256" key="1">
    <source>
        <dbReference type="SAM" id="MobiDB-lite"/>
    </source>
</evidence>
<reference evidence="3 4" key="1">
    <citation type="journal article" date="2019" name="Environ. Microbiol.">
        <title>Species interactions and distinct microbial communities in high Arctic permafrost affected cryosols are associated with the CH4 and CO2 gas fluxes.</title>
        <authorList>
            <person name="Altshuler I."/>
            <person name="Hamel J."/>
            <person name="Turney S."/>
            <person name="Magnuson E."/>
            <person name="Levesque R."/>
            <person name="Greer C."/>
            <person name="Whyte L.G."/>
        </authorList>
    </citation>
    <scope>NUCLEOTIDE SEQUENCE [LARGE SCALE GENOMIC DNA]</scope>
    <source>
        <strain evidence="3 4">S5.1</strain>
    </source>
</reference>
<evidence type="ECO:0000256" key="2">
    <source>
        <dbReference type="SAM" id="SignalP"/>
    </source>
</evidence>
<keyword evidence="4" id="KW-1185">Reference proteome</keyword>
<feature type="signal peptide" evidence="2">
    <location>
        <begin position="1"/>
        <end position="21"/>
    </location>
</feature>
<dbReference type="RefSeq" id="WP_140869318.1">
    <property type="nucleotide sequence ID" value="NZ_RCZK01000004.1"/>
</dbReference>
<keyword evidence="2" id="KW-0732">Signal</keyword>
<dbReference type="Proteomes" id="UP000318413">
    <property type="component" value="Unassembled WGS sequence"/>
</dbReference>
<proteinExistence type="predicted"/>
<comment type="caution">
    <text evidence="3">The sequence shown here is derived from an EMBL/GenBank/DDBJ whole genome shotgun (WGS) entry which is preliminary data.</text>
</comment>
<dbReference type="EMBL" id="RCZK01000004">
    <property type="protein sequence ID" value="TPG12989.1"/>
    <property type="molecule type" value="Genomic_DNA"/>
</dbReference>
<dbReference type="SUPFAM" id="SSF54427">
    <property type="entry name" value="NTF2-like"/>
    <property type="match status" value="1"/>
</dbReference>
<dbReference type="AlphaFoldDB" id="A0A502CLI8"/>
<evidence type="ECO:0000313" key="3">
    <source>
        <dbReference type="EMBL" id="TPG12989.1"/>
    </source>
</evidence>
<organism evidence="3 4">
    <name type="scientific">Sphingomonas oligophenolica</name>
    <dbReference type="NCBI Taxonomy" id="301154"/>
    <lineage>
        <taxon>Bacteria</taxon>
        <taxon>Pseudomonadati</taxon>
        <taxon>Pseudomonadota</taxon>
        <taxon>Alphaproteobacteria</taxon>
        <taxon>Sphingomonadales</taxon>
        <taxon>Sphingomonadaceae</taxon>
        <taxon>Sphingomonas</taxon>
    </lineage>
</organism>
<evidence type="ECO:0008006" key="5">
    <source>
        <dbReference type="Google" id="ProtNLM"/>
    </source>
</evidence>
<sequence length="193" mass="20053">MRNRLTIAACGLLAACGSDPAANGNQSVINATVPDAPPAPAAMQSVATSTPTPGATPTSITVSTTPATHGQDVAAAVATIDAYYRAIDAHDYQRAYRLWRGNGDASGQALDQFARGFAHTRSTIVATGDPAPPEGAAGSSYVTVPVTVSATDDTGKQQRFAGQYVLRRINDVPGSSASDRRWHLESASLKRTR</sequence>
<dbReference type="OrthoDB" id="485556at2"/>
<protein>
    <recommendedName>
        <fullName evidence="5">Lipoprotein</fullName>
    </recommendedName>
</protein>
<feature type="region of interest" description="Disordered" evidence="1">
    <location>
        <begin position="38"/>
        <end position="59"/>
    </location>
</feature>
<feature type="chain" id="PRO_5021390818" description="Lipoprotein" evidence="2">
    <location>
        <begin position="22"/>
        <end position="193"/>
    </location>
</feature>
<evidence type="ECO:0000313" key="4">
    <source>
        <dbReference type="Proteomes" id="UP000318413"/>
    </source>
</evidence>
<dbReference type="PROSITE" id="PS51257">
    <property type="entry name" value="PROKAR_LIPOPROTEIN"/>
    <property type="match status" value="1"/>
</dbReference>